<gene>
    <name evidence="1" type="ORF">ACJHVH_01110</name>
</gene>
<comment type="caution">
    <text evidence="1">The sequence shown here is derived from an EMBL/GenBank/DDBJ whole genome shotgun (WGS) entry which is preliminary data.</text>
</comment>
<sequence>MMRKVFACPLHKKYWLIIAISGHTPMTDKHIKKEHFGRILMNVSVHSR</sequence>
<dbReference type="EMBL" id="JBJJXE010000001">
    <property type="protein sequence ID" value="MFL1731603.1"/>
    <property type="molecule type" value="Genomic_DNA"/>
</dbReference>
<keyword evidence="2" id="KW-1185">Reference proteome</keyword>
<dbReference type="RefSeq" id="WP_407068457.1">
    <property type="nucleotide sequence ID" value="NZ_JBJJXE010000001.1"/>
</dbReference>
<proteinExistence type="predicted"/>
<accession>A0ABW8U4S0</accession>
<evidence type="ECO:0000313" key="1">
    <source>
        <dbReference type="EMBL" id="MFL1731603.1"/>
    </source>
</evidence>
<protein>
    <submittedName>
        <fullName evidence="1">Uncharacterized protein</fullName>
    </submittedName>
</protein>
<evidence type="ECO:0000313" key="2">
    <source>
        <dbReference type="Proteomes" id="UP001624684"/>
    </source>
</evidence>
<organism evidence="1 2">
    <name type="scientific">Moraxella oculi</name>
    <dbReference type="NCBI Taxonomy" id="2940516"/>
    <lineage>
        <taxon>Bacteria</taxon>
        <taxon>Pseudomonadati</taxon>
        <taxon>Pseudomonadota</taxon>
        <taxon>Gammaproteobacteria</taxon>
        <taxon>Moraxellales</taxon>
        <taxon>Moraxellaceae</taxon>
        <taxon>Moraxella</taxon>
    </lineage>
</organism>
<reference evidence="1 2" key="1">
    <citation type="submission" date="2024-11" db="EMBL/GenBank/DDBJ databases">
        <title>First Report of Moraxella oculi in Brazil in an Infectious Bovine Keratoconjunctivitis Outbreak.</title>
        <authorList>
            <person name="Carvalho C.V."/>
            <person name="Domingues R."/>
            <person name="Coutinho C."/>
            <person name="Honorio N.T.B.S."/>
            <person name="Faza D.R.L.R."/>
            <person name="Carvalho W.A."/>
            <person name="Machado A.B.F."/>
            <person name="Martins M.F."/>
            <person name="Gaspar E.B."/>
        </authorList>
    </citation>
    <scope>NUCLEOTIDE SEQUENCE [LARGE SCALE GENOMIC DNA]</scope>
    <source>
        <strain evidence="1 2">2117LE</strain>
    </source>
</reference>
<name>A0ABW8U4S0_9GAMM</name>
<dbReference type="Proteomes" id="UP001624684">
    <property type="component" value="Unassembled WGS sequence"/>
</dbReference>